<dbReference type="AlphaFoldDB" id="A0AAX6HXZ7"/>
<evidence type="ECO:0000313" key="2">
    <source>
        <dbReference type="EMBL" id="KAJ6845364.1"/>
    </source>
</evidence>
<reference evidence="2" key="2">
    <citation type="submission" date="2023-04" db="EMBL/GenBank/DDBJ databases">
        <authorList>
            <person name="Bruccoleri R.E."/>
            <person name="Oakeley E.J."/>
            <person name="Faust A.-M."/>
            <person name="Dessus-Babus S."/>
            <person name="Altorfer M."/>
            <person name="Burckhardt D."/>
            <person name="Oertli M."/>
            <person name="Naumann U."/>
            <person name="Petersen F."/>
            <person name="Wong J."/>
        </authorList>
    </citation>
    <scope>NUCLEOTIDE SEQUENCE</scope>
    <source>
        <strain evidence="2">GSM-AAB239-AS_SAM_17_03QT</strain>
        <tissue evidence="2">Leaf</tissue>
    </source>
</reference>
<evidence type="ECO:0000256" key="1">
    <source>
        <dbReference type="SAM" id="MobiDB-lite"/>
    </source>
</evidence>
<accession>A0AAX6HXZ7</accession>
<dbReference type="EMBL" id="JANAVB010006314">
    <property type="protein sequence ID" value="KAJ6845364.1"/>
    <property type="molecule type" value="Genomic_DNA"/>
</dbReference>
<proteinExistence type="predicted"/>
<keyword evidence="3" id="KW-1185">Reference proteome</keyword>
<dbReference type="Proteomes" id="UP001140949">
    <property type="component" value="Unassembled WGS sequence"/>
</dbReference>
<reference evidence="2" key="1">
    <citation type="journal article" date="2023" name="GigaByte">
        <title>Genome assembly of the bearded iris, Iris pallida Lam.</title>
        <authorList>
            <person name="Bruccoleri R.E."/>
            <person name="Oakeley E.J."/>
            <person name="Faust A.M.E."/>
            <person name="Altorfer M."/>
            <person name="Dessus-Babus S."/>
            <person name="Burckhardt D."/>
            <person name="Oertli M."/>
            <person name="Naumann U."/>
            <person name="Petersen F."/>
            <person name="Wong J."/>
        </authorList>
    </citation>
    <scope>NUCLEOTIDE SEQUENCE</scope>
    <source>
        <strain evidence="2">GSM-AAB239-AS_SAM_17_03QT</strain>
    </source>
</reference>
<gene>
    <name evidence="2" type="ORF">M6B38_289350</name>
</gene>
<name>A0AAX6HXZ7_IRIPA</name>
<evidence type="ECO:0000313" key="3">
    <source>
        <dbReference type="Proteomes" id="UP001140949"/>
    </source>
</evidence>
<protein>
    <submittedName>
        <fullName evidence="2">Uncharacterized protein</fullName>
    </submittedName>
</protein>
<feature type="region of interest" description="Disordered" evidence="1">
    <location>
        <begin position="1"/>
        <end position="66"/>
    </location>
</feature>
<sequence>MAARLGANAVPLRAQDPGVDPPRRSPPGLHQPPAHRLRRSPPSALRFRRQPPEARPPQVKPVPHFSLTLRPPNPSFLFIFLIVCNSNQLL</sequence>
<comment type="caution">
    <text evidence="2">The sequence shown here is derived from an EMBL/GenBank/DDBJ whole genome shotgun (WGS) entry which is preliminary data.</text>
</comment>
<organism evidence="2 3">
    <name type="scientific">Iris pallida</name>
    <name type="common">Sweet iris</name>
    <dbReference type="NCBI Taxonomy" id="29817"/>
    <lineage>
        <taxon>Eukaryota</taxon>
        <taxon>Viridiplantae</taxon>
        <taxon>Streptophyta</taxon>
        <taxon>Embryophyta</taxon>
        <taxon>Tracheophyta</taxon>
        <taxon>Spermatophyta</taxon>
        <taxon>Magnoliopsida</taxon>
        <taxon>Liliopsida</taxon>
        <taxon>Asparagales</taxon>
        <taxon>Iridaceae</taxon>
        <taxon>Iridoideae</taxon>
        <taxon>Irideae</taxon>
        <taxon>Iris</taxon>
    </lineage>
</organism>